<evidence type="ECO:0000256" key="4">
    <source>
        <dbReference type="ARBA" id="ARBA00023136"/>
    </source>
</evidence>
<feature type="transmembrane region" description="Helical" evidence="5">
    <location>
        <begin position="151"/>
        <end position="184"/>
    </location>
</feature>
<protein>
    <recommendedName>
        <fullName evidence="5">Probable membrane transporter protein</fullName>
    </recommendedName>
</protein>
<sequence length="270" mass="28642">MTIIEIAGYLGAAAIGVSLGLIGGGGSILTVPVLVYLMGIEPVLATAYSLFIVGFSALIGGINYARKGLVSYKTGIVFTVPAFAAVYLTRLLLVPALPETWLTLGSFSLSKDTGILLLFAFLMVFASVSMIRKKSISKARHDEKAKTKFNYPMIIIEGLVVGTLTGMVGAGGGFLIIPALVLFAKLPMKMAVGTSLLIIAVKSLIGFIGDIHADAPINWTFLGIFSLIAIVGIFLGTYLAHSIDGQKLKRGFGWFVLVMGAFMIVKELLF</sequence>
<evidence type="ECO:0000256" key="2">
    <source>
        <dbReference type="ARBA" id="ARBA00022692"/>
    </source>
</evidence>
<evidence type="ECO:0000313" key="6">
    <source>
        <dbReference type="EMBL" id="MTI29116.1"/>
    </source>
</evidence>
<feature type="transmembrane region" description="Helical" evidence="5">
    <location>
        <begin position="113"/>
        <end position="131"/>
    </location>
</feature>
<organism evidence="6 7">
    <name type="scientific">Fulvivirga kasyanovii</name>
    <dbReference type="NCBI Taxonomy" id="396812"/>
    <lineage>
        <taxon>Bacteria</taxon>
        <taxon>Pseudomonadati</taxon>
        <taxon>Bacteroidota</taxon>
        <taxon>Cytophagia</taxon>
        <taxon>Cytophagales</taxon>
        <taxon>Fulvivirgaceae</taxon>
        <taxon>Fulvivirga</taxon>
    </lineage>
</organism>
<feature type="transmembrane region" description="Helical" evidence="5">
    <location>
        <begin position="190"/>
        <end position="209"/>
    </location>
</feature>
<evidence type="ECO:0000256" key="1">
    <source>
        <dbReference type="ARBA" id="ARBA00004141"/>
    </source>
</evidence>
<keyword evidence="2 5" id="KW-0812">Transmembrane</keyword>
<feature type="transmembrane region" description="Helical" evidence="5">
    <location>
        <begin position="221"/>
        <end position="240"/>
    </location>
</feature>
<keyword evidence="3 5" id="KW-1133">Transmembrane helix</keyword>
<keyword evidence="5" id="KW-1003">Cell membrane</keyword>
<name>A0ABW9RYH3_9BACT</name>
<reference evidence="6 7" key="1">
    <citation type="submission" date="2019-02" db="EMBL/GenBank/DDBJ databases">
        <authorList>
            <person name="Goldberg S.R."/>
            <person name="Haltli B.A."/>
            <person name="Correa H."/>
            <person name="Russell K.G."/>
        </authorList>
    </citation>
    <scope>NUCLEOTIDE SEQUENCE [LARGE SCALE GENOMIC DNA]</scope>
    <source>
        <strain evidence="6 7">JCM 16186</strain>
    </source>
</reference>
<comment type="similarity">
    <text evidence="5">Belongs to the 4-toluene sulfonate uptake permease (TSUP) (TC 2.A.102) family.</text>
</comment>
<comment type="caution">
    <text evidence="6">The sequence shown here is derived from an EMBL/GenBank/DDBJ whole genome shotgun (WGS) entry which is preliminary data.</text>
</comment>
<gene>
    <name evidence="6" type="ORF">E1163_29415</name>
</gene>
<dbReference type="PANTHER" id="PTHR43701">
    <property type="entry name" value="MEMBRANE TRANSPORTER PROTEIN MJ0441-RELATED"/>
    <property type="match status" value="1"/>
</dbReference>
<dbReference type="EMBL" id="SMLW01000679">
    <property type="protein sequence ID" value="MTI29116.1"/>
    <property type="molecule type" value="Genomic_DNA"/>
</dbReference>
<feature type="transmembrane region" description="Helical" evidence="5">
    <location>
        <begin position="76"/>
        <end position="93"/>
    </location>
</feature>
<keyword evidence="7" id="KW-1185">Reference proteome</keyword>
<feature type="transmembrane region" description="Helical" evidence="5">
    <location>
        <begin position="12"/>
        <end position="37"/>
    </location>
</feature>
<proteinExistence type="inferred from homology"/>
<dbReference type="Proteomes" id="UP000798808">
    <property type="component" value="Unassembled WGS sequence"/>
</dbReference>
<dbReference type="InterPro" id="IPR051598">
    <property type="entry name" value="TSUP/Inactive_protease-like"/>
</dbReference>
<evidence type="ECO:0000313" key="7">
    <source>
        <dbReference type="Proteomes" id="UP000798808"/>
    </source>
</evidence>
<comment type="subcellular location">
    <subcellularLocation>
        <location evidence="5">Cell membrane</location>
        <topology evidence="5">Multi-pass membrane protein</topology>
    </subcellularLocation>
    <subcellularLocation>
        <location evidence="1">Membrane</location>
        <topology evidence="1">Multi-pass membrane protein</topology>
    </subcellularLocation>
</comment>
<dbReference type="RefSeq" id="WP_155177297.1">
    <property type="nucleotide sequence ID" value="NZ_BAAAFL010000022.1"/>
</dbReference>
<feature type="transmembrane region" description="Helical" evidence="5">
    <location>
        <begin position="43"/>
        <end position="64"/>
    </location>
</feature>
<keyword evidence="4 5" id="KW-0472">Membrane</keyword>
<evidence type="ECO:0000256" key="3">
    <source>
        <dbReference type="ARBA" id="ARBA00022989"/>
    </source>
</evidence>
<feature type="transmembrane region" description="Helical" evidence="5">
    <location>
        <begin position="252"/>
        <end position="269"/>
    </location>
</feature>
<dbReference type="InterPro" id="IPR002781">
    <property type="entry name" value="TM_pro_TauE-like"/>
</dbReference>
<dbReference type="PANTHER" id="PTHR43701:SF2">
    <property type="entry name" value="MEMBRANE TRANSPORTER PROTEIN YJNA-RELATED"/>
    <property type="match status" value="1"/>
</dbReference>
<accession>A0ABW9RYH3</accession>
<evidence type="ECO:0000256" key="5">
    <source>
        <dbReference type="RuleBase" id="RU363041"/>
    </source>
</evidence>
<dbReference type="Pfam" id="PF01925">
    <property type="entry name" value="TauE"/>
    <property type="match status" value="1"/>
</dbReference>